<reference evidence="14" key="1">
    <citation type="submission" date="2023-07" db="EMBL/GenBank/DDBJ databases">
        <title>Gilvimarinus algae sp. nov., isolated from the surface of Kelp.</title>
        <authorList>
            <person name="Sun Y.Y."/>
            <person name="Gong Y."/>
            <person name="Du Z.J."/>
        </authorList>
    </citation>
    <scope>NUCLEOTIDE SEQUENCE</scope>
    <source>
        <strain evidence="14">SDUM040014</strain>
    </source>
</reference>
<feature type="transmembrane region" description="Helical" evidence="12">
    <location>
        <begin position="237"/>
        <end position="258"/>
    </location>
</feature>
<dbReference type="InterPro" id="IPR050083">
    <property type="entry name" value="HtpX_protease"/>
</dbReference>
<dbReference type="EMBL" id="JAULRT010000059">
    <property type="protein sequence ID" value="MDO3382789.1"/>
    <property type="molecule type" value="Genomic_DNA"/>
</dbReference>
<keyword evidence="3" id="KW-0645">Protease</keyword>
<evidence type="ECO:0000256" key="9">
    <source>
        <dbReference type="ARBA" id="ARBA00023049"/>
    </source>
</evidence>
<name>A0ABT8TFB8_9GAMM</name>
<feature type="transmembrane region" description="Helical" evidence="12">
    <location>
        <begin position="17"/>
        <end position="43"/>
    </location>
</feature>
<evidence type="ECO:0000256" key="6">
    <source>
        <dbReference type="ARBA" id="ARBA00022801"/>
    </source>
</evidence>
<evidence type="ECO:0000256" key="2">
    <source>
        <dbReference type="ARBA" id="ARBA00022475"/>
    </source>
</evidence>
<evidence type="ECO:0000256" key="12">
    <source>
        <dbReference type="SAM" id="Phobius"/>
    </source>
</evidence>
<feature type="region of interest" description="Disordered" evidence="11">
    <location>
        <begin position="346"/>
        <end position="365"/>
    </location>
</feature>
<evidence type="ECO:0000313" key="15">
    <source>
        <dbReference type="Proteomes" id="UP001168380"/>
    </source>
</evidence>
<evidence type="ECO:0000259" key="13">
    <source>
        <dbReference type="Pfam" id="PF01435"/>
    </source>
</evidence>
<sequence>MNFFEQQDIARRNTRKLIILLGLAIASLIAVTTALFAGVMAHLETGNSMFHAQTAGMSFWQKLATVVSWQTVSGIALVVLTVVFLGGLYKYFQLSRGGRAVAEALGGRLLNTNTQDFNERQLLNVVEEMAIASGTPVPPVYLMEEPSINAFAAGHTPQDAVIGVTRGCIETLNRDELQGVVAHEFSHIFHGDMRLNMRLVALLNGIMLLGLIGHFLVRGSAYRSLGRSSKNNSQGAIVGIGIGLMIIGYAGTFFGNLIKAAVSRQREFLADASAVQFTRDNTGIAGALKKIGALPAGSKLQAEHSAEFSHMYFGQGVSTAFNSLMATHPPLDERIRRVEPNWNGTFPTLSTEPQASKTTAGSAQQAKGFSADPVAAFKTAAVATAVDHIGQPQRQDIDSARSALEQMPVHLREAAHETFSARGLIFGLLLDRDRQARAQQWRALSGHYPNAELNQLADIARASAQVHDLHRLPLIELCMPALKELTASQRNTFFKAMDTLINADHKVNLMEWAIRRILSHQLAAASERSGTLNLRQLHQESVVLLSFLAYAGGQDGAQTHKSFAAACKTLGLPPCEPLGLAQLDTALLDRALTKLNRVKPLQKPQLLKAMIACIEHDGQVSAAEAELFRAVADSLNCPVPPLRADHHP</sequence>
<evidence type="ECO:0000256" key="3">
    <source>
        <dbReference type="ARBA" id="ARBA00022670"/>
    </source>
</evidence>
<keyword evidence="5" id="KW-0479">Metal-binding</keyword>
<keyword evidence="7" id="KW-0862">Zinc</keyword>
<accession>A0ABT8TFB8</accession>
<evidence type="ECO:0000256" key="10">
    <source>
        <dbReference type="ARBA" id="ARBA00023136"/>
    </source>
</evidence>
<organism evidence="14 15">
    <name type="scientific">Gilvimarinus algae</name>
    <dbReference type="NCBI Taxonomy" id="3058037"/>
    <lineage>
        <taxon>Bacteria</taxon>
        <taxon>Pseudomonadati</taxon>
        <taxon>Pseudomonadota</taxon>
        <taxon>Gammaproteobacteria</taxon>
        <taxon>Cellvibrionales</taxon>
        <taxon>Cellvibrionaceae</taxon>
        <taxon>Gilvimarinus</taxon>
    </lineage>
</organism>
<comment type="caution">
    <text evidence="14">The sequence shown here is derived from an EMBL/GenBank/DDBJ whole genome shotgun (WGS) entry which is preliminary data.</text>
</comment>
<evidence type="ECO:0000256" key="5">
    <source>
        <dbReference type="ARBA" id="ARBA00022723"/>
    </source>
</evidence>
<dbReference type="CDD" id="cd07340">
    <property type="entry name" value="M48B_Htpx_like"/>
    <property type="match status" value="1"/>
</dbReference>
<keyword evidence="8 12" id="KW-1133">Transmembrane helix</keyword>
<dbReference type="Pfam" id="PF01435">
    <property type="entry name" value="Peptidase_M48"/>
    <property type="match status" value="1"/>
</dbReference>
<keyword evidence="9" id="KW-0482">Metalloprotease</keyword>
<evidence type="ECO:0000256" key="8">
    <source>
        <dbReference type="ARBA" id="ARBA00022989"/>
    </source>
</evidence>
<keyword evidence="2" id="KW-1003">Cell membrane</keyword>
<dbReference type="PANTHER" id="PTHR43221:SF2">
    <property type="entry name" value="PROTEASE HTPX HOMOLOG"/>
    <property type="match status" value="1"/>
</dbReference>
<dbReference type="PANTHER" id="PTHR43221">
    <property type="entry name" value="PROTEASE HTPX"/>
    <property type="match status" value="1"/>
</dbReference>
<feature type="domain" description="Peptidase M48" evidence="13">
    <location>
        <begin position="119"/>
        <end position="339"/>
    </location>
</feature>
<proteinExistence type="predicted"/>
<dbReference type="Gene3D" id="3.30.2010.10">
    <property type="entry name" value="Metalloproteases ('zincins'), catalytic domain"/>
    <property type="match status" value="1"/>
</dbReference>
<evidence type="ECO:0000256" key="7">
    <source>
        <dbReference type="ARBA" id="ARBA00022833"/>
    </source>
</evidence>
<keyword evidence="10 12" id="KW-0472">Membrane</keyword>
<dbReference type="Proteomes" id="UP001168380">
    <property type="component" value="Unassembled WGS sequence"/>
</dbReference>
<evidence type="ECO:0000256" key="11">
    <source>
        <dbReference type="SAM" id="MobiDB-lite"/>
    </source>
</evidence>
<keyword evidence="15" id="KW-1185">Reference proteome</keyword>
<gene>
    <name evidence="14" type="ORF">QWI16_11480</name>
</gene>
<feature type="transmembrane region" description="Helical" evidence="12">
    <location>
        <begin position="63"/>
        <end position="89"/>
    </location>
</feature>
<evidence type="ECO:0000256" key="4">
    <source>
        <dbReference type="ARBA" id="ARBA00022692"/>
    </source>
</evidence>
<comment type="cofactor">
    <cofactor evidence="1">
        <name>Zn(2+)</name>
        <dbReference type="ChEBI" id="CHEBI:29105"/>
    </cofactor>
</comment>
<protein>
    <submittedName>
        <fullName evidence="14">M48 family metallopeptidase</fullName>
    </submittedName>
</protein>
<feature type="transmembrane region" description="Helical" evidence="12">
    <location>
        <begin position="199"/>
        <end position="217"/>
    </location>
</feature>
<keyword evidence="4 12" id="KW-0812">Transmembrane</keyword>
<keyword evidence="6" id="KW-0378">Hydrolase</keyword>
<dbReference type="InterPro" id="IPR001915">
    <property type="entry name" value="Peptidase_M48"/>
</dbReference>
<evidence type="ECO:0000313" key="14">
    <source>
        <dbReference type="EMBL" id="MDO3382789.1"/>
    </source>
</evidence>
<dbReference type="RefSeq" id="WP_302713278.1">
    <property type="nucleotide sequence ID" value="NZ_JAULRT010000059.1"/>
</dbReference>
<evidence type="ECO:0000256" key="1">
    <source>
        <dbReference type="ARBA" id="ARBA00001947"/>
    </source>
</evidence>